<evidence type="ECO:0000256" key="1">
    <source>
        <dbReference type="SAM" id="MobiDB-lite"/>
    </source>
</evidence>
<dbReference type="RefSeq" id="WP_378043221.1">
    <property type="nucleotide sequence ID" value="NZ_JBHLWH010000045.1"/>
</dbReference>
<organism evidence="2 3">
    <name type="scientific">Citricoccus parietis</name>
    <dbReference type="NCBI Taxonomy" id="592307"/>
    <lineage>
        <taxon>Bacteria</taxon>
        <taxon>Bacillati</taxon>
        <taxon>Actinomycetota</taxon>
        <taxon>Actinomycetes</taxon>
        <taxon>Micrococcales</taxon>
        <taxon>Micrococcaceae</taxon>
        <taxon>Citricoccus</taxon>
    </lineage>
</organism>
<reference evidence="2 3" key="1">
    <citation type="submission" date="2024-09" db="EMBL/GenBank/DDBJ databases">
        <authorList>
            <person name="Sun Q."/>
            <person name="Mori K."/>
        </authorList>
    </citation>
    <scope>NUCLEOTIDE SEQUENCE [LARGE SCALE GENOMIC DNA]</scope>
    <source>
        <strain evidence="2 3">CCM 7609</strain>
    </source>
</reference>
<keyword evidence="3" id="KW-1185">Reference proteome</keyword>
<feature type="region of interest" description="Disordered" evidence="1">
    <location>
        <begin position="1"/>
        <end position="44"/>
    </location>
</feature>
<evidence type="ECO:0000313" key="2">
    <source>
        <dbReference type="EMBL" id="MFC0249922.1"/>
    </source>
</evidence>
<feature type="compositionally biased region" description="Polar residues" evidence="1">
    <location>
        <begin position="1"/>
        <end position="11"/>
    </location>
</feature>
<protein>
    <submittedName>
        <fullName evidence="2">Uncharacterized protein</fullName>
    </submittedName>
</protein>
<dbReference type="Proteomes" id="UP001589766">
    <property type="component" value="Unassembled WGS sequence"/>
</dbReference>
<gene>
    <name evidence="2" type="ORF">ACFFIO_15550</name>
</gene>
<name>A0ABV6F8R2_9MICC</name>
<proteinExistence type="predicted"/>
<comment type="caution">
    <text evidence="2">The sequence shown here is derived from an EMBL/GenBank/DDBJ whole genome shotgun (WGS) entry which is preliminary data.</text>
</comment>
<sequence>MSQGMNRSMNRTRTEYPQEATVHDLPAPDDVSGGFPGSASGGTTETWQDIAGQYRADHRGPYSALDAVDEVLLELAEALSDRAARETRAGELALARRTQRYRRRVHELYSLSETVSQAQIAASALELGAPAWLYEGEDGRAWHREIVALNDYASWSVGVYGGSDAGEWDTAGPDL</sequence>
<dbReference type="EMBL" id="JBHLWH010000045">
    <property type="protein sequence ID" value="MFC0249922.1"/>
    <property type="molecule type" value="Genomic_DNA"/>
</dbReference>
<evidence type="ECO:0000313" key="3">
    <source>
        <dbReference type="Proteomes" id="UP001589766"/>
    </source>
</evidence>
<accession>A0ABV6F8R2</accession>